<dbReference type="Proteomes" id="UP000193922">
    <property type="component" value="Unassembled WGS sequence"/>
</dbReference>
<feature type="signal peptide" evidence="2">
    <location>
        <begin position="1"/>
        <end position="19"/>
    </location>
</feature>
<sequence length="218" mass="23834">MRLSSALFTLSLGLAGVWANTEIVHFTYPVSHQQTGMLIADMQAKLRPKTLTSPHDALDMEVIVPEQSSRTDKEKWYLLSSLEGGSSYELRLSYAATSPTEYQVSVFSLDEVVAMYNLTQAQVTSAGKVQGAAMLARVTARHAGVSAYAVPDLDLTQFNIALDKLVLGVPAQAFRLVLIILVVVLFSIFWAVPKAVSAIDTIVNNEHSLDKAKSKKDY</sequence>
<dbReference type="GeneID" id="63803557"/>
<dbReference type="AlphaFoldDB" id="A0A1Y1WGZ0"/>
<dbReference type="OrthoDB" id="3360032at2759"/>
<keyword evidence="2" id="KW-0732">Signal</keyword>
<evidence type="ECO:0000313" key="3">
    <source>
        <dbReference type="EMBL" id="ORX72394.1"/>
    </source>
</evidence>
<feature type="transmembrane region" description="Helical" evidence="1">
    <location>
        <begin position="173"/>
        <end position="192"/>
    </location>
</feature>
<dbReference type="RefSeq" id="XP_040745818.1">
    <property type="nucleotide sequence ID" value="XM_040886909.1"/>
</dbReference>
<dbReference type="GO" id="GO:0006506">
    <property type="term" value="P:GPI anchor biosynthetic process"/>
    <property type="evidence" value="ECO:0007669"/>
    <property type="project" value="TreeGrafter"/>
</dbReference>
<name>A0A1Y1WGZ0_9FUNG</name>
<proteinExistence type="predicted"/>
<protein>
    <recommendedName>
        <fullName evidence="5">ER membrane protein complex subunit 7 beta-sandwich domain-containing protein</fullName>
    </recommendedName>
</protein>
<evidence type="ECO:0000256" key="1">
    <source>
        <dbReference type="SAM" id="Phobius"/>
    </source>
</evidence>
<comment type="caution">
    <text evidence="3">The sequence shown here is derived from an EMBL/GenBank/DDBJ whole genome shotgun (WGS) entry which is preliminary data.</text>
</comment>
<reference evidence="3 4" key="1">
    <citation type="submission" date="2016-07" db="EMBL/GenBank/DDBJ databases">
        <title>Pervasive Adenine N6-methylation of Active Genes in Fungi.</title>
        <authorList>
            <consortium name="DOE Joint Genome Institute"/>
            <person name="Mondo S.J."/>
            <person name="Dannebaum R.O."/>
            <person name="Kuo R.C."/>
            <person name="Labutti K."/>
            <person name="Haridas S."/>
            <person name="Kuo A."/>
            <person name="Salamov A."/>
            <person name="Ahrendt S.R."/>
            <person name="Lipzen A."/>
            <person name="Sullivan W."/>
            <person name="Andreopoulos W.B."/>
            <person name="Clum A."/>
            <person name="Lindquist E."/>
            <person name="Daum C."/>
            <person name="Ramamoorthy G.K."/>
            <person name="Gryganskyi A."/>
            <person name="Culley D."/>
            <person name="Magnuson J.K."/>
            <person name="James T.Y."/>
            <person name="O'Malley M.A."/>
            <person name="Stajich J.E."/>
            <person name="Spatafora J.W."/>
            <person name="Visel A."/>
            <person name="Grigoriev I.V."/>
        </authorList>
    </citation>
    <scope>NUCLEOTIDE SEQUENCE [LARGE SCALE GENOMIC DNA]</scope>
    <source>
        <strain evidence="3 4">ATCC 12442</strain>
    </source>
</reference>
<dbReference type="GO" id="GO:0000030">
    <property type="term" value="F:mannosyltransferase activity"/>
    <property type="evidence" value="ECO:0007669"/>
    <property type="project" value="TreeGrafter"/>
</dbReference>
<keyword evidence="4" id="KW-1185">Reference proteome</keyword>
<dbReference type="GO" id="GO:0031501">
    <property type="term" value="C:mannosyltransferase complex"/>
    <property type="evidence" value="ECO:0007669"/>
    <property type="project" value="TreeGrafter"/>
</dbReference>
<dbReference type="PANTHER" id="PTHR28022:SF1">
    <property type="entry name" value="GPI MANNOSYLTRANSFERASE 2 SUBUNIT PGA1"/>
    <property type="match status" value="1"/>
</dbReference>
<keyword evidence="1" id="KW-0812">Transmembrane</keyword>
<keyword evidence="1" id="KW-1133">Transmembrane helix</keyword>
<keyword evidence="1" id="KW-0472">Membrane</keyword>
<feature type="chain" id="PRO_5011005478" description="ER membrane protein complex subunit 7 beta-sandwich domain-containing protein" evidence="2">
    <location>
        <begin position="20"/>
        <end position="218"/>
    </location>
</feature>
<dbReference type="GO" id="GO:0005789">
    <property type="term" value="C:endoplasmic reticulum membrane"/>
    <property type="evidence" value="ECO:0007669"/>
    <property type="project" value="TreeGrafter"/>
</dbReference>
<organism evidence="3 4">
    <name type="scientific">Linderina pennispora</name>
    <dbReference type="NCBI Taxonomy" id="61395"/>
    <lineage>
        <taxon>Eukaryota</taxon>
        <taxon>Fungi</taxon>
        <taxon>Fungi incertae sedis</taxon>
        <taxon>Zoopagomycota</taxon>
        <taxon>Kickxellomycotina</taxon>
        <taxon>Kickxellomycetes</taxon>
        <taxon>Kickxellales</taxon>
        <taxon>Kickxellaceae</taxon>
        <taxon>Linderina</taxon>
    </lineage>
</organism>
<evidence type="ECO:0000313" key="4">
    <source>
        <dbReference type="Proteomes" id="UP000193922"/>
    </source>
</evidence>
<dbReference type="EMBL" id="MCFD01000003">
    <property type="protein sequence ID" value="ORX72394.1"/>
    <property type="molecule type" value="Genomic_DNA"/>
</dbReference>
<evidence type="ECO:0000256" key="2">
    <source>
        <dbReference type="SAM" id="SignalP"/>
    </source>
</evidence>
<evidence type="ECO:0008006" key="5">
    <source>
        <dbReference type="Google" id="ProtNLM"/>
    </source>
</evidence>
<accession>A0A1Y1WGZ0</accession>
<gene>
    <name evidence="3" type="ORF">DL89DRAFT_265957</name>
</gene>
<dbReference type="PANTHER" id="PTHR28022">
    <property type="entry name" value="GPI MANNOSYLTRANSFERASE 2 SUBUNIT PGA1"/>
    <property type="match status" value="1"/>
</dbReference>
<dbReference type="InterPro" id="IPR019433">
    <property type="entry name" value="GPI_ManTrfase_II_coact_Pga1"/>
</dbReference>